<reference evidence="7" key="1">
    <citation type="submission" date="2018-05" db="EMBL/GenBank/DDBJ databases">
        <authorList>
            <person name="Lanie J.A."/>
            <person name="Ng W.-L."/>
            <person name="Kazmierczak K.M."/>
            <person name="Andrzejewski T.M."/>
            <person name="Davidsen T.M."/>
            <person name="Wayne K.J."/>
            <person name="Tettelin H."/>
            <person name="Glass J.I."/>
            <person name="Rusch D."/>
            <person name="Podicherti R."/>
            <person name="Tsui H.-C.T."/>
            <person name="Winkler M.E."/>
        </authorList>
    </citation>
    <scope>NUCLEOTIDE SEQUENCE</scope>
</reference>
<evidence type="ECO:0000256" key="4">
    <source>
        <dbReference type="ARBA" id="ARBA00023326"/>
    </source>
</evidence>
<dbReference type="Pfam" id="PF00150">
    <property type="entry name" value="Cellulase"/>
    <property type="match status" value="1"/>
</dbReference>
<accession>A0A382E058</accession>
<dbReference type="GO" id="GO:0005576">
    <property type="term" value="C:extracellular region"/>
    <property type="evidence" value="ECO:0007669"/>
    <property type="project" value="TreeGrafter"/>
</dbReference>
<dbReference type="EMBL" id="UINC01042020">
    <property type="protein sequence ID" value="SVB44090.1"/>
    <property type="molecule type" value="Genomic_DNA"/>
</dbReference>
<evidence type="ECO:0000259" key="6">
    <source>
        <dbReference type="Pfam" id="PF00150"/>
    </source>
</evidence>
<dbReference type="Gene3D" id="2.60.120.260">
    <property type="entry name" value="Galactose-binding domain-like"/>
    <property type="match status" value="1"/>
</dbReference>
<evidence type="ECO:0000256" key="2">
    <source>
        <dbReference type="ARBA" id="ARBA00023277"/>
    </source>
</evidence>
<dbReference type="AlphaFoldDB" id="A0A382E058"/>
<dbReference type="GO" id="GO:0009986">
    <property type="term" value="C:cell surface"/>
    <property type="evidence" value="ECO:0007669"/>
    <property type="project" value="TreeGrafter"/>
</dbReference>
<feature type="transmembrane region" description="Helical" evidence="5">
    <location>
        <begin position="12"/>
        <end position="30"/>
    </location>
</feature>
<proteinExistence type="predicted"/>
<keyword evidence="2" id="KW-0119">Carbohydrate metabolism</keyword>
<keyword evidence="3" id="KW-0326">Glycosidase</keyword>
<dbReference type="SUPFAM" id="SSF49785">
    <property type="entry name" value="Galactose-binding domain-like"/>
    <property type="match status" value="1"/>
</dbReference>
<evidence type="ECO:0000256" key="5">
    <source>
        <dbReference type="SAM" id="Phobius"/>
    </source>
</evidence>
<feature type="domain" description="Glycoside hydrolase family 5" evidence="6">
    <location>
        <begin position="66"/>
        <end position="323"/>
    </location>
</feature>
<dbReference type="InterPro" id="IPR008979">
    <property type="entry name" value="Galactose-bd-like_sf"/>
</dbReference>
<dbReference type="GO" id="GO:0009251">
    <property type="term" value="P:glucan catabolic process"/>
    <property type="evidence" value="ECO:0007669"/>
    <property type="project" value="TreeGrafter"/>
</dbReference>
<name>A0A382E058_9ZZZZ</name>
<organism evidence="7">
    <name type="scientific">marine metagenome</name>
    <dbReference type="NCBI Taxonomy" id="408172"/>
    <lineage>
        <taxon>unclassified sequences</taxon>
        <taxon>metagenomes</taxon>
        <taxon>ecological metagenomes</taxon>
    </lineage>
</organism>
<protein>
    <recommendedName>
        <fullName evidence="6">Glycoside hydrolase family 5 domain-containing protein</fullName>
    </recommendedName>
</protein>
<keyword evidence="5" id="KW-0812">Transmembrane</keyword>
<dbReference type="PANTHER" id="PTHR31297">
    <property type="entry name" value="GLUCAN ENDO-1,6-BETA-GLUCOSIDASE B"/>
    <property type="match status" value="1"/>
</dbReference>
<keyword evidence="1" id="KW-0378">Hydrolase</keyword>
<sequence length="524" mass="59576">MTKKRRKDYQTIIARTFTMIVSLCIPLLGISGETTRSNDPVFKKLHKGINIDTAHRDVGVWPKIQHDAANFEAAADAGFDSVRVFLPVHANYESTEQQINDAFSNNLAIVVCMWGSAAWSGDPKLGERQMADKWRILAKTWKKYPNDLVFEILNEPEGIGFVKARGATKVMRLYNAAVQAIRDVDPDRPILIGAPGYNDSEFLDPYVTEQYLTYKFEGSKGFYDDFNTGVAIHFYSPKHKDGLNFAMWTMGLGKDELKWKTPITKEIINAVNWRKRIGEDIPIITTEWGCWLFPNRIDQDLNKWLDHHVGLFDSHNIGSMWYTGIQNNQRAFGIFNSETGWNQTVLDKLTGVQPAVLPIISQVINGEFHKPDHAWRLTSGEITREYIYGKKAFSGISMLKLNVPADTEGQLYLQTYEDKHGYKGAPGRTLLHLIKGQTYKISFIAASEDGEGRMKISLKDAKNMSPIYDSSEADGGWLKIGKVPRTYTRLYQHTAETEMDVRLEFDIGSKQQVLYLDKVDLIRN</sequence>
<gene>
    <name evidence="7" type="ORF">METZ01_LOCUS196944</name>
</gene>
<dbReference type="Gene3D" id="3.20.20.80">
    <property type="entry name" value="Glycosidases"/>
    <property type="match status" value="1"/>
</dbReference>
<keyword evidence="5" id="KW-1133">Transmembrane helix</keyword>
<dbReference type="InterPro" id="IPR050386">
    <property type="entry name" value="Glycosyl_hydrolase_5"/>
</dbReference>
<dbReference type="InterPro" id="IPR017853">
    <property type="entry name" value="GH"/>
</dbReference>
<dbReference type="GO" id="GO:0008422">
    <property type="term" value="F:beta-glucosidase activity"/>
    <property type="evidence" value="ECO:0007669"/>
    <property type="project" value="TreeGrafter"/>
</dbReference>
<evidence type="ECO:0000256" key="1">
    <source>
        <dbReference type="ARBA" id="ARBA00022801"/>
    </source>
</evidence>
<dbReference type="InterPro" id="IPR001547">
    <property type="entry name" value="Glyco_hydro_5"/>
</dbReference>
<evidence type="ECO:0000313" key="7">
    <source>
        <dbReference type="EMBL" id="SVB44090.1"/>
    </source>
</evidence>
<dbReference type="SUPFAM" id="SSF51445">
    <property type="entry name" value="(Trans)glycosidases"/>
    <property type="match status" value="1"/>
</dbReference>
<evidence type="ECO:0000256" key="3">
    <source>
        <dbReference type="ARBA" id="ARBA00023295"/>
    </source>
</evidence>
<keyword evidence="4" id="KW-0624">Polysaccharide degradation</keyword>
<keyword evidence="5" id="KW-0472">Membrane</keyword>
<dbReference type="PANTHER" id="PTHR31297:SF41">
    <property type="entry name" value="ENDOGLUCANASE, PUTATIVE (AFU_ORTHOLOGUE AFUA_5G01830)-RELATED"/>
    <property type="match status" value="1"/>
</dbReference>